<dbReference type="GO" id="GO:0016740">
    <property type="term" value="F:transferase activity"/>
    <property type="evidence" value="ECO:0007669"/>
    <property type="project" value="UniProtKB-KW"/>
</dbReference>
<dbReference type="OrthoDB" id="9808735at2"/>
<keyword evidence="4" id="KW-1185">Reference proteome</keyword>
<dbReference type="Proteomes" id="UP000199556">
    <property type="component" value="Unassembled WGS sequence"/>
</dbReference>
<keyword evidence="1" id="KW-0472">Membrane</keyword>
<evidence type="ECO:0000259" key="2">
    <source>
        <dbReference type="PROSITE" id="PS50206"/>
    </source>
</evidence>
<accession>A0A1I4SN33</accession>
<evidence type="ECO:0000256" key="1">
    <source>
        <dbReference type="SAM" id="Phobius"/>
    </source>
</evidence>
<dbReference type="CDD" id="cd00158">
    <property type="entry name" value="RHOD"/>
    <property type="match status" value="1"/>
</dbReference>
<sequence length="142" mass="15655">MDQYLEFVGNHPLLVGLLVAVAVAIVYTEFARLTRKYGVLGPAEAVQVMNREPSLVLDVRSDAEARKGGRISGARHIPMNRLKDRLSELDKHKDKHVIVYCENGSRSAQACNTLTKNGFEKVSNLQGGINAWQAANLPLSKK</sequence>
<evidence type="ECO:0000313" key="4">
    <source>
        <dbReference type="Proteomes" id="UP000199556"/>
    </source>
</evidence>
<dbReference type="Pfam" id="PF00581">
    <property type="entry name" value="Rhodanese"/>
    <property type="match status" value="1"/>
</dbReference>
<protein>
    <submittedName>
        <fullName evidence="3">Rhodanese-related sulfurtransferase</fullName>
    </submittedName>
</protein>
<gene>
    <name evidence="3" type="ORF">SAMN05421721_11912</name>
</gene>
<dbReference type="PANTHER" id="PTHR43031">
    <property type="entry name" value="FAD-DEPENDENT OXIDOREDUCTASE"/>
    <property type="match status" value="1"/>
</dbReference>
<name>A0A1I4SN33_ECTMO</name>
<dbReference type="SMART" id="SM00450">
    <property type="entry name" value="RHOD"/>
    <property type="match status" value="1"/>
</dbReference>
<reference evidence="3 4" key="1">
    <citation type="submission" date="2016-10" db="EMBL/GenBank/DDBJ databases">
        <authorList>
            <person name="de Groot N.N."/>
        </authorList>
    </citation>
    <scope>NUCLEOTIDE SEQUENCE [LARGE SCALE GENOMIC DNA]</scope>
    <source>
        <strain evidence="3 4">DSM 4180</strain>
    </source>
</reference>
<keyword evidence="3" id="KW-0808">Transferase</keyword>
<keyword evidence="1" id="KW-0812">Transmembrane</keyword>
<organism evidence="3 4">
    <name type="scientific">Ectothiorhodospira mobilis</name>
    <dbReference type="NCBI Taxonomy" id="195064"/>
    <lineage>
        <taxon>Bacteria</taxon>
        <taxon>Pseudomonadati</taxon>
        <taxon>Pseudomonadota</taxon>
        <taxon>Gammaproteobacteria</taxon>
        <taxon>Chromatiales</taxon>
        <taxon>Ectothiorhodospiraceae</taxon>
        <taxon>Ectothiorhodospira</taxon>
    </lineage>
</organism>
<dbReference type="InterPro" id="IPR001763">
    <property type="entry name" value="Rhodanese-like_dom"/>
</dbReference>
<dbReference type="PANTHER" id="PTHR43031:SF18">
    <property type="entry name" value="RHODANESE-RELATED SULFURTRANSFERASES"/>
    <property type="match status" value="1"/>
</dbReference>
<proteinExistence type="predicted"/>
<dbReference type="STRING" id="195064.SAMN05421721_11912"/>
<dbReference type="Gene3D" id="3.40.250.10">
    <property type="entry name" value="Rhodanese-like domain"/>
    <property type="match status" value="1"/>
</dbReference>
<dbReference type="AlphaFoldDB" id="A0A1I4SN33"/>
<dbReference type="EMBL" id="FOUO01000019">
    <property type="protein sequence ID" value="SFM65801.1"/>
    <property type="molecule type" value="Genomic_DNA"/>
</dbReference>
<dbReference type="InterPro" id="IPR036873">
    <property type="entry name" value="Rhodanese-like_dom_sf"/>
</dbReference>
<keyword evidence="1" id="KW-1133">Transmembrane helix</keyword>
<feature type="transmembrane region" description="Helical" evidence="1">
    <location>
        <begin position="12"/>
        <end position="30"/>
    </location>
</feature>
<dbReference type="RefSeq" id="WP_090487153.1">
    <property type="nucleotide sequence ID" value="NZ_FOUO01000019.1"/>
</dbReference>
<dbReference type="InterPro" id="IPR050229">
    <property type="entry name" value="GlpE_sulfurtransferase"/>
</dbReference>
<dbReference type="SUPFAM" id="SSF52821">
    <property type="entry name" value="Rhodanese/Cell cycle control phosphatase"/>
    <property type="match status" value="1"/>
</dbReference>
<dbReference type="PROSITE" id="PS50206">
    <property type="entry name" value="RHODANESE_3"/>
    <property type="match status" value="1"/>
</dbReference>
<evidence type="ECO:0000313" key="3">
    <source>
        <dbReference type="EMBL" id="SFM65801.1"/>
    </source>
</evidence>
<feature type="domain" description="Rhodanese" evidence="2">
    <location>
        <begin position="50"/>
        <end position="141"/>
    </location>
</feature>